<evidence type="ECO:0000256" key="5">
    <source>
        <dbReference type="HAMAP-Rule" id="MF_00374"/>
    </source>
</evidence>
<protein>
    <recommendedName>
        <fullName evidence="4 5">Large ribosomal subunit protein uL29</fullName>
    </recommendedName>
</protein>
<dbReference type="Proteomes" id="UP000062260">
    <property type="component" value="Chromosome"/>
</dbReference>
<accession>A0A0X8FM29</accession>
<dbReference type="SUPFAM" id="SSF46561">
    <property type="entry name" value="Ribosomal protein L29 (L29p)"/>
    <property type="match status" value="1"/>
</dbReference>
<reference evidence="6 7" key="1">
    <citation type="journal article" date="2016" name="Genome Announc.">
        <title>Complete Genome Sequences of Aerococcus christensenii CCUG 28831T, Aerococcus sanguinicola CCUG 43001T, Aerococcus urinae CCUG 36881T, Aerococcus urinaeequi CCUG 28094T, Aerococcus urinaehominis CCUG 42038 BT, and Aerococcus viridans CCUG 4311T.</title>
        <authorList>
            <person name="Carkaci D."/>
            <person name="Dargis R."/>
            <person name="Nielsen X.C."/>
            <person name="Skovgaard O."/>
            <person name="Fuursted K."/>
            <person name="Christensen J.J."/>
        </authorList>
    </citation>
    <scope>NUCLEOTIDE SEQUENCE [LARGE SCALE GENOMIC DNA]</scope>
    <source>
        <strain evidence="6 7">CCUG42038B</strain>
    </source>
</reference>
<evidence type="ECO:0000313" key="6">
    <source>
        <dbReference type="EMBL" id="AMB99142.1"/>
    </source>
</evidence>
<organism evidence="6 7">
    <name type="scientific">Aerococcus urinaehominis</name>
    <dbReference type="NCBI Taxonomy" id="128944"/>
    <lineage>
        <taxon>Bacteria</taxon>
        <taxon>Bacillati</taxon>
        <taxon>Bacillota</taxon>
        <taxon>Bacilli</taxon>
        <taxon>Lactobacillales</taxon>
        <taxon>Aerococcaceae</taxon>
        <taxon>Aerococcus</taxon>
    </lineage>
</organism>
<dbReference type="FunFam" id="1.10.287.310:FF:000001">
    <property type="entry name" value="50S ribosomal protein L29"/>
    <property type="match status" value="1"/>
</dbReference>
<evidence type="ECO:0000256" key="3">
    <source>
        <dbReference type="ARBA" id="ARBA00023274"/>
    </source>
</evidence>
<keyword evidence="7" id="KW-1185">Reference proteome</keyword>
<dbReference type="GO" id="GO:0022625">
    <property type="term" value="C:cytosolic large ribosomal subunit"/>
    <property type="evidence" value="ECO:0007669"/>
    <property type="project" value="TreeGrafter"/>
</dbReference>
<dbReference type="OrthoDB" id="9815192at2"/>
<evidence type="ECO:0000256" key="1">
    <source>
        <dbReference type="ARBA" id="ARBA00009254"/>
    </source>
</evidence>
<comment type="similarity">
    <text evidence="1 5">Belongs to the universal ribosomal protein uL29 family.</text>
</comment>
<dbReference type="PANTHER" id="PTHR10916:SF0">
    <property type="entry name" value="LARGE RIBOSOMAL SUBUNIT PROTEIN UL29C"/>
    <property type="match status" value="1"/>
</dbReference>
<evidence type="ECO:0000313" key="7">
    <source>
        <dbReference type="Proteomes" id="UP000062260"/>
    </source>
</evidence>
<dbReference type="NCBIfam" id="TIGR00012">
    <property type="entry name" value="L29"/>
    <property type="match status" value="1"/>
</dbReference>
<proteinExistence type="inferred from homology"/>
<dbReference type="STRING" id="128944.AWM75_03595"/>
<dbReference type="InterPro" id="IPR050063">
    <property type="entry name" value="Ribosomal_protein_uL29"/>
</dbReference>
<gene>
    <name evidence="5" type="primary">rpmC</name>
    <name evidence="6" type="ORF">AWM75_03595</name>
</gene>
<dbReference type="InterPro" id="IPR036049">
    <property type="entry name" value="Ribosomal_uL29_sf"/>
</dbReference>
<keyword evidence="2 5" id="KW-0689">Ribosomal protein</keyword>
<reference evidence="7" key="2">
    <citation type="submission" date="2016-01" db="EMBL/GenBank/DDBJ databases">
        <title>Six Aerococcus type strain genome sequencing and assembly using PacBio and Illumina Hiseq.</title>
        <authorList>
            <person name="Carkaci D."/>
            <person name="Dargis R."/>
            <person name="Nielsen X.C."/>
            <person name="Skovgaard O."/>
            <person name="Fuursted K."/>
            <person name="Christensen J.J."/>
        </authorList>
    </citation>
    <scope>NUCLEOTIDE SEQUENCE [LARGE SCALE GENOMIC DNA]</scope>
    <source>
        <strain evidence="7">CCUG42038B</strain>
    </source>
</reference>
<sequence length="65" mass="7680">MNKFSEIKALSTDELNQKEQEFKQELFNLRFQLATGQLENTARIKEVRKQIARIKTALRQNEIAE</sequence>
<dbReference type="AlphaFoldDB" id="A0A0X8FM29"/>
<evidence type="ECO:0000256" key="4">
    <source>
        <dbReference type="ARBA" id="ARBA00035204"/>
    </source>
</evidence>
<dbReference type="InterPro" id="IPR018254">
    <property type="entry name" value="Ribosomal_uL29_CS"/>
</dbReference>
<dbReference type="EMBL" id="CP014163">
    <property type="protein sequence ID" value="AMB99142.1"/>
    <property type="molecule type" value="Genomic_DNA"/>
</dbReference>
<keyword evidence="3 5" id="KW-0687">Ribonucleoprotein</keyword>
<dbReference type="HAMAP" id="MF_00374">
    <property type="entry name" value="Ribosomal_uL29"/>
    <property type="match status" value="1"/>
</dbReference>
<dbReference type="PANTHER" id="PTHR10916">
    <property type="entry name" value="60S RIBOSOMAL PROTEIN L35/50S RIBOSOMAL PROTEIN L29"/>
    <property type="match status" value="1"/>
</dbReference>
<dbReference type="Pfam" id="PF00831">
    <property type="entry name" value="Ribosomal_L29"/>
    <property type="match status" value="1"/>
</dbReference>
<dbReference type="RefSeq" id="WP_067978317.1">
    <property type="nucleotide sequence ID" value="NZ_CP014163.1"/>
</dbReference>
<dbReference type="PROSITE" id="PS00579">
    <property type="entry name" value="RIBOSOMAL_L29"/>
    <property type="match status" value="1"/>
</dbReference>
<dbReference type="KEGG" id="auh:AWM75_03595"/>
<evidence type="ECO:0000256" key="2">
    <source>
        <dbReference type="ARBA" id="ARBA00022980"/>
    </source>
</evidence>
<dbReference type="InterPro" id="IPR001854">
    <property type="entry name" value="Ribosomal_uL29"/>
</dbReference>
<dbReference type="Gene3D" id="1.10.287.310">
    <property type="match status" value="1"/>
</dbReference>
<name>A0A0X8FM29_9LACT</name>
<dbReference type="CDD" id="cd00427">
    <property type="entry name" value="Ribosomal_L29_HIP"/>
    <property type="match status" value="1"/>
</dbReference>
<dbReference type="GO" id="GO:0006412">
    <property type="term" value="P:translation"/>
    <property type="evidence" value="ECO:0007669"/>
    <property type="project" value="UniProtKB-UniRule"/>
</dbReference>
<dbReference type="GO" id="GO:0003735">
    <property type="term" value="F:structural constituent of ribosome"/>
    <property type="evidence" value="ECO:0007669"/>
    <property type="project" value="InterPro"/>
</dbReference>